<dbReference type="SUPFAM" id="SSF48403">
    <property type="entry name" value="Ankyrin repeat"/>
    <property type="match status" value="1"/>
</dbReference>
<comment type="caution">
    <text evidence="1">The sequence shown here is derived from an EMBL/GenBank/DDBJ whole genome shotgun (WGS) entry which is preliminary data.</text>
</comment>
<evidence type="ECO:0000313" key="2">
    <source>
        <dbReference type="Proteomes" id="UP000683360"/>
    </source>
</evidence>
<proteinExistence type="predicted"/>
<dbReference type="EMBL" id="CAJPWZ010000575">
    <property type="protein sequence ID" value="CAG2196800.1"/>
    <property type="molecule type" value="Genomic_DNA"/>
</dbReference>
<dbReference type="Gene3D" id="1.25.40.20">
    <property type="entry name" value="Ankyrin repeat-containing domain"/>
    <property type="match status" value="1"/>
</dbReference>
<dbReference type="Proteomes" id="UP000683360">
    <property type="component" value="Unassembled WGS sequence"/>
</dbReference>
<sequence length="179" mass="20742">MGQLFTVTVSGLYTILLKRLLVAIDPKECDILFIRNRIRFHSNENSPEIVVENIVIIKEDELDENHFEPLSNRSGDELSNGRFSSLWRSDLFKNRNFVAPNKPDLTSLVLEYDINQTELHKAVRRDNLESLRSKLLSKDIDCKTKSGWTVLHYAVLLNSLQAVQILFQEELTQNDDSYF</sequence>
<dbReference type="Pfam" id="PF12796">
    <property type="entry name" value="Ank_2"/>
    <property type="match status" value="1"/>
</dbReference>
<dbReference type="InterPro" id="IPR036770">
    <property type="entry name" value="Ankyrin_rpt-contain_sf"/>
</dbReference>
<dbReference type="AlphaFoldDB" id="A0A8S3QJZ5"/>
<reference evidence="1" key="1">
    <citation type="submission" date="2021-03" db="EMBL/GenBank/DDBJ databases">
        <authorList>
            <person name="Bekaert M."/>
        </authorList>
    </citation>
    <scope>NUCLEOTIDE SEQUENCE</scope>
</reference>
<accession>A0A8S3QJZ5</accession>
<name>A0A8S3QJZ5_MYTED</name>
<protein>
    <recommendedName>
        <fullName evidence="3">ANK_REP_REGION domain-containing protein</fullName>
    </recommendedName>
</protein>
<gene>
    <name evidence="1" type="ORF">MEDL_11662</name>
</gene>
<evidence type="ECO:0008006" key="3">
    <source>
        <dbReference type="Google" id="ProtNLM"/>
    </source>
</evidence>
<organism evidence="1 2">
    <name type="scientific">Mytilus edulis</name>
    <name type="common">Blue mussel</name>
    <dbReference type="NCBI Taxonomy" id="6550"/>
    <lineage>
        <taxon>Eukaryota</taxon>
        <taxon>Metazoa</taxon>
        <taxon>Spiralia</taxon>
        <taxon>Lophotrochozoa</taxon>
        <taxon>Mollusca</taxon>
        <taxon>Bivalvia</taxon>
        <taxon>Autobranchia</taxon>
        <taxon>Pteriomorphia</taxon>
        <taxon>Mytilida</taxon>
        <taxon>Mytiloidea</taxon>
        <taxon>Mytilidae</taxon>
        <taxon>Mytilinae</taxon>
        <taxon>Mytilus</taxon>
    </lineage>
</organism>
<evidence type="ECO:0000313" key="1">
    <source>
        <dbReference type="EMBL" id="CAG2196800.1"/>
    </source>
</evidence>
<keyword evidence="2" id="KW-1185">Reference proteome</keyword>
<dbReference type="InterPro" id="IPR002110">
    <property type="entry name" value="Ankyrin_rpt"/>
</dbReference>